<evidence type="ECO:0000256" key="10">
    <source>
        <dbReference type="ARBA" id="ARBA00023128"/>
    </source>
</evidence>
<feature type="region of interest" description="Disordered" evidence="12">
    <location>
        <begin position="175"/>
        <end position="227"/>
    </location>
</feature>
<comment type="subcellular location">
    <subcellularLocation>
        <location evidence="1">Mitochondrion inner membrane</location>
        <topology evidence="1">Single-pass membrane protein</topology>
    </subcellularLocation>
</comment>
<evidence type="ECO:0000313" key="14">
    <source>
        <dbReference type="EMBL" id="EEB05394.1"/>
    </source>
</evidence>
<keyword evidence="9" id="KW-0811">Translocation</keyword>
<dbReference type="GeneID" id="7049553"/>
<keyword evidence="10" id="KW-0496">Mitochondrion</keyword>
<keyword evidence="4" id="KW-0813">Transport</keyword>
<sequence length="354" mass="40327">MFKRIKSYLPGRNMSIFLGTVAAFTGAVYYDKREQKKILNHYCNKVAFLADQPMQPLEMPRRFRVYLHGPPGDGIYVARDEFHRYVKPILNAAAVDFDMYESKGEGELTRFVAREVWNKHHNISDEPQNVVAIQSLLKQSDEPSATVLLGRHAVKEFVQGCSLGCSPSYEEFVAKTTPPEKPVKADESNETKVPNTSEDNKDTDTKTATADEEEDGDESKTPDPMFDKSFIPKDIQAADKTATENILLVPLPHLLGFSNTFRRIYRFLHRRELANKIGELVTNAILEQRTVPIQKATNEQLLDAEEGDWPKMFTKREDANERVWTGPFMKTDDKALEDVKLYVTPLDSFTDQTN</sequence>
<dbReference type="eggNOG" id="ENOG502QPMQ">
    <property type="taxonomic scope" value="Eukaryota"/>
</dbReference>
<evidence type="ECO:0000256" key="11">
    <source>
        <dbReference type="ARBA" id="ARBA00023136"/>
    </source>
</evidence>
<protein>
    <recommendedName>
        <fullName evidence="3">Mitochondrial import inner membrane translocase subunit TIM54</fullName>
    </recommendedName>
</protein>
<evidence type="ECO:0000256" key="13">
    <source>
        <dbReference type="SAM" id="Phobius"/>
    </source>
</evidence>
<feature type="transmembrane region" description="Helical" evidence="13">
    <location>
        <begin position="12"/>
        <end position="30"/>
    </location>
</feature>
<evidence type="ECO:0000256" key="1">
    <source>
        <dbReference type="ARBA" id="ARBA00004434"/>
    </source>
</evidence>
<keyword evidence="7" id="KW-0653">Protein transport</keyword>
<keyword evidence="11 13" id="KW-0472">Membrane</keyword>
<evidence type="ECO:0000313" key="16">
    <source>
        <dbReference type="Proteomes" id="UP000001744"/>
    </source>
</evidence>
<dbReference type="STRING" id="402676.B6JVJ3"/>
<comment type="similarity">
    <text evidence="2">Belongs to the TIM54 family.</text>
</comment>
<dbReference type="RefSeq" id="XP_002171687.1">
    <property type="nucleotide sequence ID" value="XM_002171651.2"/>
</dbReference>
<proteinExistence type="inferred from homology"/>
<evidence type="ECO:0000256" key="4">
    <source>
        <dbReference type="ARBA" id="ARBA00022448"/>
    </source>
</evidence>
<dbReference type="GO" id="GO:0005743">
    <property type="term" value="C:mitochondrial inner membrane"/>
    <property type="evidence" value="ECO:0007669"/>
    <property type="project" value="UniProtKB-SubCell"/>
</dbReference>
<feature type="compositionally biased region" description="Basic and acidic residues" evidence="12">
    <location>
        <begin position="181"/>
        <end position="190"/>
    </location>
</feature>
<dbReference type="Proteomes" id="UP000001744">
    <property type="component" value="Unassembled WGS sequence"/>
</dbReference>
<reference evidence="14 16" key="1">
    <citation type="journal article" date="2011" name="Science">
        <title>Comparative functional genomics of the fission yeasts.</title>
        <authorList>
            <person name="Rhind N."/>
            <person name="Chen Z."/>
            <person name="Yassour M."/>
            <person name="Thompson D.A."/>
            <person name="Haas B.J."/>
            <person name="Habib N."/>
            <person name="Wapinski I."/>
            <person name="Roy S."/>
            <person name="Lin M.F."/>
            <person name="Heiman D.I."/>
            <person name="Young S.K."/>
            <person name="Furuya K."/>
            <person name="Guo Y."/>
            <person name="Pidoux A."/>
            <person name="Chen H.M."/>
            <person name="Robbertse B."/>
            <person name="Goldberg J.M."/>
            <person name="Aoki K."/>
            <person name="Bayne E.H."/>
            <person name="Berlin A.M."/>
            <person name="Desjardins C.A."/>
            <person name="Dobbs E."/>
            <person name="Dukaj L."/>
            <person name="Fan L."/>
            <person name="FitzGerald M.G."/>
            <person name="French C."/>
            <person name="Gujja S."/>
            <person name="Hansen K."/>
            <person name="Keifenheim D."/>
            <person name="Levin J.Z."/>
            <person name="Mosher R.A."/>
            <person name="Mueller C.A."/>
            <person name="Pfiffner J."/>
            <person name="Priest M."/>
            <person name="Russ C."/>
            <person name="Smialowska A."/>
            <person name="Swoboda P."/>
            <person name="Sykes S.M."/>
            <person name="Vaughn M."/>
            <person name="Vengrova S."/>
            <person name="Yoder R."/>
            <person name="Zeng Q."/>
            <person name="Allshire R."/>
            <person name="Baulcombe D."/>
            <person name="Birren B.W."/>
            <person name="Brown W."/>
            <person name="Ekwall K."/>
            <person name="Kellis M."/>
            <person name="Leatherwood J."/>
            <person name="Levin H."/>
            <person name="Margalit H."/>
            <person name="Martienssen R."/>
            <person name="Nieduszynski C.A."/>
            <person name="Spatafora J.W."/>
            <person name="Friedman N."/>
            <person name="Dalgaard J.Z."/>
            <person name="Baumann P."/>
            <person name="Niki H."/>
            <person name="Regev A."/>
            <person name="Nusbaum C."/>
        </authorList>
    </citation>
    <scope>NUCLEOTIDE SEQUENCE [LARGE SCALE GENOMIC DNA]</scope>
    <source>
        <strain evidence="16">yFS275 / FY16936</strain>
    </source>
</reference>
<dbReference type="JaponicusDB" id="SJAG_00404">
    <property type="gene designation" value="tim54"/>
</dbReference>
<dbReference type="EMBL" id="KE651166">
    <property type="protein sequence ID" value="EEB05394.1"/>
    <property type="molecule type" value="Genomic_DNA"/>
</dbReference>
<keyword evidence="8 13" id="KW-1133">Transmembrane helix</keyword>
<keyword evidence="6" id="KW-0999">Mitochondrion inner membrane</keyword>
<evidence type="ECO:0000256" key="2">
    <source>
        <dbReference type="ARBA" id="ARBA00006355"/>
    </source>
</evidence>
<dbReference type="VEuPathDB" id="FungiDB:SJAG_00404"/>
<keyword evidence="16" id="KW-1185">Reference proteome</keyword>
<dbReference type="GO" id="GO:0015031">
    <property type="term" value="P:protein transport"/>
    <property type="evidence" value="ECO:0007669"/>
    <property type="project" value="UniProtKB-KW"/>
</dbReference>
<dbReference type="AlphaFoldDB" id="B6JVJ3"/>
<evidence type="ECO:0000256" key="3">
    <source>
        <dbReference type="ARBA" id="ARBA00020796"/>
    </source>
</evidence>
<dbReference type="InterPro" id="IPR021056">
    <property type="entry name" value="Mt_import_IM_translocase_Tim54"/>
</dbReference>
<dbReference type="Pfam" id="PF11711">
    <property type="entry name" value="Tim54"/>
    <property type="match status" value="1"/>
</dbReference>
<evidence type="ECO:0000256" key="12">
    <source>
        <dbReference type="SAM" id="MobiDB-lite"/>
    </source>
</evidence>
<gene>
    <name evidence="15" type="primary">tim54</name>
    <name evidence="14" type="ORF">SJAG_00404</name>
</gene>
<dbReference type="HOGENOM" id="CLU_039097_0_0_1"/>
<accession>B6JVJ3</accession>
<evidence type="ECO:0000256" key="5">
    <source>
        <dbReference type="ARBA" id="ARBA00022692"/>
    </source>
</evidence>
<keyword evidence="5 13" id="KW-0812">Transmembrane</keyword>
<evidence type="ECO:0000256" key="9">
    <source>
        <dbReference type="ARBA" id="ARBA00023010"/>
    </source>
</evidence>
<dbReference type="OMA" id="RNWMIFF"/>
<evidence type="ECO:0000256" key="7">
    <source>
        <dbReference type="ARBA" id="ARBA00022927"/>
    </source>
</evidence>
<evidence type="ECO:0000256" key="8">
    <source>
        <dbReference type="ARBA" id="ARBA00022989"/>
    </source>
</evidence>
<evidence type="ECO:0000313" key="15">
    <source>
        <dbReference type="JaponicusDB" id="SJAG_00404"/>
    </source>
</evidence>
<organism evidence="14 16">
    <name type="scientific">Schizosaccharomyces japonicus (strain yFS275 / FY16936)</name>
    <name type="common">Fission yeast</name>
    <dbReference type="NCBI Taxonomy" id="402676"/>
    <lineage>
        <taxon>Eukaryota</taxon>
        <taxon>Fungi</taxon>
        <taxon>Dikarya</taxon>
        <taxon>Ascomycota</taxon>
        <taxon>Taphrinomycotina</taxon>
        <taxon>Schizosaccharomycetes</taxon>
        <taxon>Schizosaccharomycetales</taxon>
        <taxon>Schizosaccharomycetaceae</taxon>
        <taxon>Schizosaccharomyces</taxon>
    </lineage>
</organism>
<dbReference type="OrthoDB" id="5598305at2759"/>
<evidence type="ECO:0000256" key="6">
    <source>
        <dbReference type="ARBA" id="ARBA00022792"/>
    </source>
</evidence>
<name>B6JVJ3_SCHJY</name>